<comment type="caution">
    <text evidence="3">The sequence shown here is derived from an EMBL/GenBank/DDBJ whole genome shotgun (WGS) entry which is preliminary data.</text>
</comment>
<evidence type="ECO:0000313" key="3">
    <source>
        <dbReference type="EMBL" id="KAK9808688.1"/>
    </source>
</evidence>
<name>A0AAW1PKS7_9CHLO</name>
<evidence type="ECO:0000313" key="4">
    <source>
        <dbReference type="Proteomes" id="UP001489004"/>
    </source>
</evidence>
<sequence length="495" mass="54410">MGCVFGCARRKRAKQPQPEAPKPVLIGQPSGLDSLGKTSSANGRTPRLSPRNSLVDDEDQYFDARSQRSETSTSGASPVSTPDVTRRNSLQRDPDHQGSGALDDGSPSSPGHNSLASIWSRISSGGLGGSKRRNQDGSSDLVHPDQGDDADADPRSPPSDAIAVLEPGGDKAKVGCMQLFSHSSLGHKRYLRTVRPLAGTSFKHKDLAAALDAGTERECWEASDATTFMVRSQDYMRTRIKEPSAPALYRLLNVDIYSFDFKLNHIARHVKLPEAPRLGPEALALPPDQQLPPLLIINIQIPTYPASLFGAQDGEGHSIVYYFGLPEGWQPSDVENKAALALLQRFIHDGKEADRTPTRDRLKLIPRVVNVEEWTRVGPLNVAENRLLTKYNDKPLMTKPQHVHFTGPNYHEVDLNIHGYAYIARKAFGSFIPRLGPVVFENAFAIQGNREEELPEVILGCARVTRVDFTKVRPFPALQRTPSSTLRDAALDNQV</sequence>
<gene>
    <name evidence="3" type="ORF">WJX72_001980</name>
</gene>
<feature type="region of interest" description="Disordered" evidence="1">
    <location>
        <begin position="1"/>
        <end position="166"/>
    </location>
</feature>
<feature type="compositionally biased region" description="Polar residues" evidence="1">
    <location>
        <begin position="69"/>
        <end position="83"/>
    </location>
</feature>
<keyword evidence="4" id="KW-1185">Reference proteome</keyword>
<organism evidence="3 4">
    <name type="scientific">[Myrmecia] bisecta</name>
    <dbReference type="NCBI Taxonomy" id="41462"/>
    <lineage>
        <taxon>Eukaryota</taxon>
        <taxon>Viridiplantae</taxon>
        <taxon>Chlorophyta</taxon>
        <taxon>core chlorophytes</taxon>
        <taxon>Trebouxiophyceae</taxon>
        <taxon>Trebouxiales</taxon>
        <taxon>Trebouxiaceae</taxon>
        <taxon>Myrmecia</taxon>
    </lineage>
</organism>
<protein>
    <recommendedName>
        <fullName evidence="2">Protein ENHANCED DISEASE RESISTANCE 2 C-terminal domain-containing protein</fullName>
    </recommendedName>
</protein>
<accession>A0AAW1PKS7</accession>
<feature type="compositionally biased region" description="Polar residues" evidence="1">
    <location>
        <begin position="106"/>
        <end position="123"/>
    </location>
</feature>
<dbReference type="Pfam" id="PF07059">
    <property type="entry name" value="EDR2_C"/>
    <property type="match status" value="1"/>
</dbReference>
<dbReference type="AlphaFoldDB" id="A0AAW1PKS7"/>
<evidence type="ECO:0000259" key="2">
    <source>
        <dbReference type="Pfam" id="PF07059"/>
    </source>
</evidence>
<dbReference type="Proteomes" id="UP001489004">
    <property type="component" value="Unassembled WGS sequence"/>
</dbReference>
<reference evidence="3 4" key="1">
    <citation type="journal article" date="2024" name="Nat. Commun.">
        <title>Phylogenomics reveals the evolutionary origins of lichenization in chlorophyte algae.</title>
        <authorList>
            <person name="Puginier C."/>
            <person name="Libourel C."/>
            <person name="Otte J."/>
            <person name="Skaloud P."/>
            <person name="Haon M."/>
            <person name="Grisel S."/>
            <person name="Petersen M."/>
            <person name="Berrin J.G."/>
            <person name="Delaux P.M."/>
            <person name="Dal Grande F."/>
            <person name="Keller J."/>
        </authorList>
    </citation>
    <scope>NUCLEOTIDE SEQUENCE [LARGE SCALE GENOMIC DNA]</scope>
    <source>
        <strain evidence="3 4">SAG 2043</strain>
    </source>
</reference>
<dbReference type="PANTHER" id="PTHR31558">
    <property type="entry name" value="CW14 PROTEIN"/>
    <property type="match status" value="1"/>
</dbReference>
<feature type="compositionally biased region" description="Basic and acidic residues" evidence="1">
    <location>
        <begin position="84"/>
        <end position="96"/>
    </location>
</feature>
<evidence type="ECO:0000256" key="1">
    <source>
        <dbReference type="SAM" id="MobiDB-lite"/>
    </source>
</evidence>
<dbReference type="EMBL" id="JALJOR010000011">
    <property type="protein sequence ID" value="KAK9808688.1"/>
    <property type="molecule type" value="Genomic_DNA"/>
</dbReference>
<dbReference type="PANTHER" id="PTHR31558:SF3">
    <property type="entry name" value="CW14 PROTEIN"/>
    <property type="match status" value="1"/>
</dbReference>
<dbReference type="InterPro" id="IPR009769">
    <property type="entry name" value="EDR2_C"/>
</dbReference>
<proteinExistence type="predicted"/>
<feature type="domain" description="Protein ENHANCED DISEASE RESISTANCE 2 C-terminal" evidence="2">
    <location>
        <begin position="220"/>
        <end position="468"/>
    </location>
</feature>